<keyword evidence="1" id="KW-1133">Transmembrane helix</keyword>
<evidence type="ECO:0000313" key="2">
    <source>
        <dbReference type="EMBL" id="KLU64503.1"/>
    </source>
</evidence>
<feature type="transmembrane region" description="Helical" evidence="1">
    <location>
        <begin position="38"/>
        <end position="55"/>
    </location>
</feature>
<proteinExistence type="predicted"/>
<keyword evidence="1" id="KW-0472">Membrane</keyword>
<comment type="caution">
    <text evidence="2">The sequence shown here is derived from an EMBL/GenBank/DDBJ whole genome shotgun (WGS) entry which is preliminary data.</text>
</comment>
<reference evidence="2 3" key="1">
    <citation type="submission" date="2015-06" db="EMBL/GenBank/DDBJ databases">
        <title>Draft genome of the moderately acidophilic sulfate reducer Candidatus Desulfosporosinus acididurans strain M1.</title>
        <authorList>
            <person name="Poehlein A."/>
            <person name="Petzsch P."/>
            <person name="Johnson B.D."/>
            <person name="Schloemann M."/>
            <person name="Daniel R."/>
            <person name="Muehling M."/>
        </authorList>
    </citation>
    <scope>NUCLEOTIDE SEQUENCE [LARGE SCALE GENOMIC DNA]</scope>
    <source>
        <strain evidence="2 3">M1</strain>
    </source>
</reference>
<evidence type="ECO:0000313" key="3">
    <source>
        <dbReference type="Proteomes" id="UP000036356"/>
    </source>
</evidence>
<organism evidence="2 3">
    <name type="scientific">Desulfosporosinus acididurans</name>
    <dbReference type="NCBI Taxonomy" id="476652"/>
    <lineage>
        <taxon>Bacteria</taxon>
        <taxon>Bacillati</taxon>
        <taxon>Bacillota</taxon>
        <taxon>Clostridia</taxon>
        <taxon>Eubacteriales</taxon>
        <taxon>Desulfitobacteriaceae</taxon>
        <taxon>Desulfosporosinus</taxon>
    </lineage>
</organism>
<dbReference type="Proteomes" id="UP000036356">
    <property type="component" value="Unassembled WGS sequence"/>
</dbReference>
<evidence type="ECO:0000256" key="1">
    <source>
        <dbReference type="SAM" id="Phobius"/>
    </source>
</evidence>
<accession>A0A0J1FNG8</accession>
<sequence>MNDTVFRYAADYNCLLMSLWLMDILIEELNLIKKALILYLYIIYRCNDAFILLFIQKQVKAYLYFGITHSFLSFPIHY</sequence>
<protein>
    <submittedName>
        <fullName evidence="2">Uncharacterized protein</fullName>
    </submittedName>
</protein>
<dbReference type="PATRIC" id="fig|476652.3.peg.3639"/>
<keyword evidence="3" id="KW-1185">Reference proteome</keyword>
<name>A0A0J1FNG8_9FIRM</name>
<gene>
    <name evidence="2" type="ORF">DEAC_c34460</name>
</gene>
<dbReference type="EMBL" id="LDZY01000013">
    <property type="protein sequence ID" value="KLU64503.1"/>
    <property type="molecule type" value="Genomic_DNA"/>
</dbReference>
<dbReference type="AlphaFoldDB" id="A0A0J1FNG8"/>
<keyword evidence="1" id="KW-0812">Transmembrane</keyword>
<dbReference type="STRING" id="476652.DEAC_c34460"/>